<keyword evidence="3" id="KW-1185">Reference proteome</keyword>
<protein>
    <submittedName>
        <fullName evidence="2">Uncharacterized protein</fullName>
    </submittedName>
</protein>
<evidence type="ECO:0000256" key="1">
    <source>
        <dbReference type="SAM" id="Phobius"/>
    </source>
</evidence>
<keyword evidence="1" id="KW-0812">Transmembrane</keyword>
<proteinExistence type="predicted"/>
<evidence type="ECO:0000313" key="3">
    <source>
        <dbReference type="Proteomes" id="UP000240987"/>
    </source>
</evidence>
<dbReference type="AlphaFoldDB" id="A0A2T3J7Z7"/>
<dbReference type="OrthoDB" id="5828525at2"/>
<name>A0A2T3J7Z7_9GAMM</name>
<keyword evidence="1" id="KW-1133">Transmembrane helix</keyword>
<gene>
    <name evidence="2" type="ORF">C9J12_25310</name>
</gene>
<feature type="transmembrane region" description="Helical" evidence="1">
    <location>
        <begin position="35"/>
        <end position="54"/>
    </location>
</feature>
<comment type="caution">
    <text evidence="2">The sequence shown here is derived from an EMBL/GenBank/DDBJ whole genome shotgun (WGS) entry which is preliminary data.</text>
</comment>
<accession>A0A2T3J7Z7</accession>
<dbReference type="EMBL" id="PYMJ01000040">
    <property type="protein sequence ID" value="PSU44899.1"/>
    <property type="molecule type" value="Genomic_DNA"/>
</dbReference>
<dbReference type="Proteomes" id="UP000240987">
    <property type="component" value="Unassembled WGS sequence"/>
</dbReference>
<keyword evidence="1" id="KW-0472">Membrane</keyword>
<sequence>MSLNRKVRPNLTNYDVLEMVRSELRESEKRVMKKMVLTAVCTVFSIFMIITLVVSTQGKTVRNYAAEAMKKAFEAERAVYIIDEAAGTNFLEQSKQTK</sequence>
<organism evidence="2 3">
    <name type="scientific">Photobacterium frigidiphilum</name>
    <dbReference type="NCBI Taxonomy" id="264736"/>
    <lineage>
        <taxon>Bacteria</taxon>
        <taxon>Pseudomonadati</taxon>
        <taxon>Pseudomonadota</taxon>
        <taxon>Gammaproteobacteria</taxon>
        <taxon>Vibrionales</taxon>
        <taxon>Vibrionaceae</taxon>
        <taxon>Photobacterium</taxon>
    </lineage>
</organism>
<dbReference type="RefSeq" id="WP_107245237.1">
    <property type="nucleotide sequence ID" value="NZ_PYMJ01000040.1"/>
</dbReference>
<evidence type="ECO:0000313" key="2">
    <source>
        <dbReference type="EMBL" id="PSU44899.1"/>
    </source>
</evidence>
<reference evidence="2 3" key="1">
    <citation type="submission" date="2018-01" db="EMBL/GenBank/DDBJ databases">
        <title>Whole genome sequencing of Histamine producing bacteria.</title>
        <authorList>
            <person name="Butler K."/>
        </authorList>
    </citation>
    <scope>NUCLEOTIDE SEQUENCE [LARGE SCALE GENOMIC DNA]</scope>
    <source>
        <strain evidence="2 3">JCM 12947</strain>
    </source>
</reference>